<reference evidence="1 2" key="1">
    <citation type="submission" date="2022-11" db="EMBL/GenBank/DDBJ databases">
        <title>Minimal conservation of predation-associated metabolite biosynthetic gene clusters underscores biosynthetic potential of Myxococcota including descriptions for ten novel species: Archangium lansinium sp. nov., Myxococcus landrumus sp. nov., Nannocystis bai.</title>
        <authorList>
            <person name="Ahearne A."/>
            <person name="Stevens C."/>
            <person name="Dowd S."/>
        </authorList>
    </citation>
    <scope>NUCLEOTIDE SEQUENCE [LARGE SCALE GENOMIC DNA]</scope>
    <source>
        <strain evidence="1 2">NCWAL01</strain>
    </source>
</reference>
<protein>
    <recommendedName>
        <fullName evidence="3">Lipoprotein</fullName>
    </recommendedName>
</protein>
<keyword evidence="2" id="KW-1185">Reference proteome</keyword>
<sequence length="179" mass="19480">MSLRNGVLSVLLFAAACGPESEPATDGAGQEVAAPLAQKEEINPLVSPPIITFWENNGCGGDQVGWYVYNNAAMIMPNASGSGWVNDEARSMMLFRVDAGTIIRVYDSPSGSHSDDWAEITLKRYVSELCISSFEYASPNDDYSLRYCDEGNLDGKVSQARAQPYAFTGSSCSGTWRYY</sequence>
<proteinExistence type="predicted"/>
<evidence type="ECO:0000313" key="2">
    <source>
        <dbReference type="Proteomes" id="UP001221838"/>
    </source>
</evidence>
<evidence type="ECO:0000313" key="1">
    <source>
        <dbReference type="EMBL" id="MDC0708690.1"/>
    </source>
</evidence>
<dbReference type="RefSeq" id="WP_272136637.1">
    <property type="nucleotide sequence ID" value="NZ_JAQNDM010000002.1"/>
</dbReference>
<dbReference type="EMBL" id="JAQNDM010000002">
    <property type="protein sequence ID" value="MDC0708690.1"/>
    <property type="molecule type" value="Genomic_DNA"/>
</dbReference>
<gene>
    <name evidence="1" type="ORF">POL68_09440</name>
</gene>
<dbReference type="Proteomes" id="UP001221838">
    <property type="component" value="Unassembled WGS sequence"/>
</dbReference>
<evidence type="ECO:0008006" key="3">
    <source>
        <dbReference type="Google" id="ProtNLM"/>
    </source>
</evidence>
<name>A0ABT5D4U5_9BACT</name>
<comment type="caution">
    <text evidence="1">The sequence shown here is derived from an EMBL/GenBank/DDBJ whole genome shotgun (WGS) entry which is preliminary data.</text>
</comment>
<accession>A0ABT5D4U5</accession>
<dbReference type="PROSITE" id="PS51257">
    <property type="entry name" value="PROKAR_LIPOPROTEIN"/>
    <property type="match status" value="1"/>
</dbReference>
<organism evidence="1 2">
    <name type="scientific">Stigmatella ashevillensis</name>
    <dbReference type="NCBI Taxonomy" id="2995309"/>
    <lineage>
        <taxon>Bacteria</taxon>
        <taxon>Pseudomonadati</taxon>
        <taxon>Myxococcota</taxon>
        <taxon>Myxococcia</taxon>
        <taxon>Myxococcales</taxon>
        <taxon>Cystobacterineae</taxon>
        <taxon>Archangiaceae</taxon>
        <taxon>Stigmatella</taxon>
    </lineage>
</organism>